<gene>
    <name evidence="1" type="ORF">ACFPCY_28745</name>
</gene>
<sequence>MSARAPRPLIALPCRFSESASALRYRAEVTARALAEAVWRGGGEPFMMHPAAPEDVASRLARCDGVLLPGGGDLHPRHYGVADEHETLYDVDEEQDAFDLAVARHALAAGLPLLAVCRGLQVVNAVRGGTLRQHMEPDHRHVVHPVAVTPGTLLAKIAGEAEVTASCYHHQAAESLGAGLVPVAHANDGTVEAVELDGGTGWFLGVQWHPEDTAGTDPVQQAIFTELVDVASRSSR</sequence>
<organism evidence="1 2">
    <name type="scientific">Actinomadura gamaensis</name>
    <dbReference type="NCBI Taxonomy" id="1763541"/>
    <lineage>
        <taxon>Bacteria</taxon>
        <taxon>Bacillati</taxon>
        <taxon>Actinomycetota</taxon>
        <taxon>Actinomycetes</taxon>
        <taxon>Streptosporangiales</taxon>
        <taxon>Thermomonosporaceae</taxon>
        <taxon>Actinomadura</taxon>
    </lineage>
</organism>
<dbReference type="CDD" id="cd01745">
    <property type="entry name" value="GATase1_2"/>
    <property type="match status" value="1"/>
</dbReference>
<proteinExistence type="predicted"/>
<name>A0ABV9U6W4_9ACTN</name>
<dbReference type="EMBL" id="JBHSIT010000009">
    <property type="protein sequence ID" value="MFC4911325.1"/>
    <property type="molecule type" value="Genomic_DNA"/>
</dbReference>
<dbReference type="SUPFAM" id="SSF52317">
    <property type="entry name" value="Class I glutamine amidotransferase-like"/>
    <property type="match status" value="1"/>
</dbReference>
<dbReference type="InterPro" id="IPR029062">
    <property type="entry name" value="Class_I_gatase-like"/>
</dbReference>
<dbReference type="InterPro" id="IPR011697">
    <property type="entry name" value="Peptidase_C26"/>
</dbReference>
<comment type="caution">
    <text evidence="1">The sequence shown here is derived from an EMBL/GenBank/DDBJ whole genome shotgun (WGS) entry which is preliminary data.</text>
</comment>
<reference evidence="2" key="1">
    <citation type="journal article" date="2019" name="Int. J. Syst. Evol. Microbiol.">
        <title>The Global Catalogue of Microorganisms (GCM) 10K type strain sequencing project: providing services to taxonomists for standard genome sequencing and annotation.</title>
        <authorList>
            <consortium name="The Broad Institute Genomics Platform"/>
            <consortium name="The Broad Institute Genome Sequencing Center for Infectious Disease"/>
            <person name="Wu L."/>
            <person name="Ma J."/>
        </authorList>
    </citation>
    <scope>NUCLEOTIDE SEQUENCE [LARGE SCALE GENOMIC DNA]</scope>
    <source>
        <strain evidence="2">KLKA75</strain>
    </source>
</reference>
<dbReference type="Gene3D" id="3.40.50.880">
    <property type="match status" value="1"/>
</dbReference>
<keyword evidence="1" id="KW-0378">Hydrolase</keyword>
<dbReference type="PROSITE" id="PS51273">
    <property type="entry name" value="GATASE_TYPE_1"/>
    <property type="match status" value="1"/>
</dbReference>
<dbReference type="Pfam" id="PF07722">
    <property type="entry name" value="Peptidase_C26"/>
    <property type="match status" value="1"/>
</dbReference>
<dbReference type="RefSeq" id="WP_378260119.1">
    <property type="nucleotide sequence ID" value="NZ_JBHSIT010000009.1"/>
</dbReference>
<evidence type="ECO:0000313" key="2">
    <source>
        <dbReference type="Proteomes" id="UP001595872"/>
    </source>
</evidence>
<dbReference type="PANTHER" id="PTHR43235:SF1">
    <property type="entry name" value="GLUTAMINE AMIDOTRANSFERASE PB2B2.05-RELATED"/>
    <property type="match status" value="1"/>
</dbReference>
<dbReference type="InterPro" id="IPR044668">
    <property type="entry name" value="PuuD-like"/>
</dbReference>
<evidence type="ECO:0000313" key="1">
    <source>
        <dbReference type="EMBL" id="MFC4911325.1"/>
    </source>
</evidence>
<protein>
    <submittedName>
        <fullName evidence="1">Gamma-glutamyl-gamma-aminobutyrate hydrolase family protein</fullName>
    </submittedName>
</protein>
<dbReference type="GO" id="GO:0016787">
    <property type="term" value="F:hydrolase activity"/>
    <property type="evidence" value="ECO:0007669"/>
    <property type="project" value="UniProtKB-KW"/>
</dbReference>
<accession>A0ABV9U6W4</accession>
<dbReference type="Proteomes" id="UP001595872">
    <property type="component" value="Unassembled WGS sequence"/>
</dbReference>
<keyword evidence="2" id="KW-1185">Reference proteome</keyword>
<dbReference type="PANTHER" id="PTHR43235">
    <property type="entry name" value="GLUTAMINE AMIDOTRANSFERASE PB2B2.05-RELATED"/>
    <property type="match status" value="1"/>
</dbReference>